<dbReference type="SUPFAM" id="SSF52091">
    <property type="entry name" value="SpoIIaa-like"/>
    <property type="match status" value="1"/>
</dbReference>
<dbReference type="OrthoDB" id="1163458at2"/>
<accession>A0A1M6KVD6</accession>
<reference evidence="3" key="1">
    <citation type="submission" date="2016-11" db="EMBL/GenBank/DDBJ databases">
        <authorList>
            <person name="Varghese N."/>
            <person name="Submissions S."/>
        </authorList>
    </citation>
    <scope>NUCLEOTIDE SEQUENCE [LARGE SCALE GENOMIC DNA]</scope>
    <source>
        <strain evidence="3">DSM 22623</strain>
    </source>
</reference>
<evidence type="ECO:0000313" key="3">
    <source>
        <dbReference type="Proteomes" id="UP000184432"/>
    </source>
</evidence>
<organism evidence="2 3">
    <name type="scientific">Aquimarina spongiae</name>
    <dbReference type="NCBI Taxonomy" id="570521"/>
    <lineage>
        <taxon>Bacteria</taxon>
        <taxon>Pseudomonadati</taxon>
        <taxon>Bacteroidota</taxon>
        <taxon>Flavobacteriia</taxon>
        <taxon>Flavobacteriales</taxon>
        <taxon>Flavobacteriaceae</taxon>
        <taxon>Aquimarina</taxon>
    </lineage>
</organism>
<name>A0A1M6KVD6_9FLAO</name>
<dbReference type="Pfam" id="PF01740">
    <property type="entry name" value="STAS"/>
    <property type="match status" value="1"/>
</dbReference>
<proteinExistence type="predicted"/>
<evidence type="ECO:0000313" key="2">
    <source>
        <dbReference type="EMBL" id="SHJ62899.1"/>
    </source>
</evidence>
<dbReference type="InterPro" id="IPR002645">
    <property type="entry name" value="STAS_dom"/>
</dbReference>
<dbReference type="Gene3D" id="3.30.750.24">
    <property type="entry name" value="STAS domain"/>
    <property type="match status" value="1"/>
</dbReference>
<dbReference type="AlphaFoldDB" id="A0A1M6KVD6"/>
<protein>
    <submittedName>
        <fullName evidence="2">Anti-anti-sigma factor</fullName>
    </submittedName>
</protein>
<gene>
    <name evidence="2" type="ORF">SAMN04488508_11284</name>
</gene>
<evidence type="ECO:0000259" key="1">
    <source>
        <dbReference type="PROSITE" id="PS50801"/>
    </source>
</evidence>
<dbReference type="Proteomes" id="UP000184432">
    <property type="component" value="Unassembled WGS sequence"/>
</dbReference>
<dbReference type="EMBL" id="FQYP01000012">
    <property type="protein sequence ID" value="SHJ62899.1"/>
    <property type="molecule type" value="Genomic_DNA"/>
</dbReference>
<feature type="domain" description="STAS" evidence="1">
    <location>
        <begin position="1"/>
        <end position="98"/>
    </location>
</feature>
<dbReference type="PROSITE" id="PS50801">
    <property type="entry name" value="STAS"/>
    <property type="match status" value="1"/>
</dbReference>
<keyword evidence="3" id="KW-1185">Reference proteome</keyword>
<dbReference type="InterPro" id="IPR036513">
    <property type="entry name" value="STAS_dom_sf"/>
</dbReference>
<dbReference type="RefSeq" id="WP_073321395.1">
    <property type="nucleotide sequence ID" value="NZ_FQYP01000012.1"/>
</dbReference>
<sequence>MALKITQNQGIYQVKGSIVAENVNSLRRHCEQLLFSTEKVILCLDKVKRIDASGVHVLNSLFKNAMKENKIFYIIGRQNEQVKNAFGKVNYMLKNDYL</sequence>
<dbReference type="STRING" id="570521.SAMN04488508_11284"/>